<dbReference type="UniPathway" id="UPA00050">
    <property type="reaction ID" value="UER00064"/>
</dbReference>
<dbReference type="PROSITE" id="PS00627">
    <property type="entry name" value="GHMP_KINASES_ATP"/>
    <property type="match status" value="1"/>
</dbReference>
<proteinExistence type="inferred from homology"/>
<evidence type="ECO:0000256" key="1">
    <source>
        <dbReference type="ARBA" id="ARBA00005015"/>
    </source>
</evidence>
<evidence type="ECO:0000313" key="16">
    <source>
        <dbReference type="EMBL" id="ABY93815.1"/>
    </source>
</evidence>
<dbReference type="InterPro" id="IPR036554">
    <property type="entry name" value="GHMP_kinase_C_sf"/>
</dbReference>
<evidence type="ECO:0000256" key="13">
    <source>
        <dbReference type="HAMAP-Rule" id="MF_00384"/>
    </source>
</evidence>
<comment type="subcellular location">
    <subcellularLocation>
        <location evidence="13">Cytoplasm</location>
    </subcellularLocation>
</comment>
<dbReference type="NCBIfam" id="TIGR00191">
    <property type="entry name" value="thrB"/>
    <property type="match status" value="1"/>
</dbReference>
<keyword evidence="17" id="KW-1185">Reference proteome</keyword>
<dbReference type="InterPro" id="IPR014721">
    <property type="entry name" value="Ribsml_uS5_D2-typ_fold_subgr"/>
</dbReference>
<name>B0KBD6_THEP3</name>
<comment type="function">
    <text evidence="12 13">Catalyzes the ATP-dependent phosphorylation of L-homoserine to L-homoserine phosphate.</text>
</comment>
<evidence type="ECO:0000256" key="3">
    <source>
        <dbReference type="ARBA" id="ARBA00012078"/>
    </source>
</evidence>
<evidence type="ECO:0000256" key="9">
    <source>
        <dbReference type="ARBA" id="ARBA00022777"/>
    </source>
</evidence>
<evidence type="ECO:0000313" key="17">
    <source>
        <dbReference type="Proteomes" id="UP000002156"/>
    </source>
</evidence>
<accession>B0KBD6</accession>
<dbReference type="InterPro" id="IPR020568">
    <property type="entry name" value="Ribosomal_Su5_D2-typ_SF"/>
</dbReference>
<dbReference type="Proteomes" id="UP000002156">
    <property type="component" value="Chromosome"/>
</dbReference>
<dbReference type="InterPro" id="IPR013750">
    <property type="entry name" value="GHMP_kinase_C_dom"/>
</dbReference>
<comment type="pathway">
    <text evidence="1 13">Amino-acid biosynthesis; L-threonine biosynthesis; L-threonine from L-aspartate: step 4/5.</text>
</comment>
<evidence type="ECO:0000256" key="8">
    <source>
        <dbReference type="ARBA" id="ARBA00022741"/>
    </source>
</evidence>
<evidence type="ECO:0000256" key="6">
    <source>
        <dbReference type="ARBA" id="ARBA00022679"/>
    </source>
</evidence>
<dbReference type="EC" id="2.7.1.39" evidence="3 13"/>
<dbReference type="PANTHER" id="PTHR20861">
    <property type="entry name" value="HOMOSERINE/4-DIPHOSPHOCYTIDYL-2-C-METHYL-D-ERYTHRITOL KINASE"/>
    <property type="match status" value="1"/>
</dbReference>
<dbReference type="Pfam" id="PF08544">
    <property type="entry name" value="GHMP_kinases_C"/>
    <property type="match status" value="1"/>
</dbReference>
<evidence type="ECO:0000256" key="2">
    <source>
        <dbReference type="ARBA" id="ARBA00007370"/>
    </source>
</evidence>
<dbReference type="HAMAP" id="MF_00384">
    <property type="entry name" value="Homoser_kinase"/>
    <property type="match status" value="1"/>
</dbReference>
<evidence type="ECO:0000256" key="4">
    <source>
        <dbReference type="ARBA" id="ARBA00017858"/>
    </source>
</evidence>
<feature type="domain" description="GHMP kinase C-terminal" evidence="15">
    <location>
        <begin position="207"/>
        <end position="281"/>
    </location>
</feature>
<dbReference type="EMBL" id="CP000924">
    <property type="protein sequence ID" value="ABY93815.1"/>
    <property type="molecule type" value="Genomic_DNA"/>
</dbReference>
<dbReference type="GO" id="GO:0005524">
    <property type="term" value="F:ATP binding"/>
    <property type="evidence" value="ECO:0007669"/>
    <property type="project" value="UniProtKB-UniRule"/>
</dbReference>
<evidence type="ECO:0000256" key="7">
    <source>
        <dbReference type="ARBA" id="ARBA00022697"/>
    </source>
</evidence>
<evidence type="ECO:0000256" key="5">
    <source>
        <dbReference type="ARBA" id="ARBA00022605"/>
    </source>
</evidence>
<dbReference type="HOGENOM" id="CLU_041243_0_2_9"/>
<dbReference type="SUPFAM" id="SSF54211">
    <property type="entry name" value="Ribosomal protein S5 domain 2-like"/>
    <property type="match status" value="1"/>
</dbReference>
<reference evidence="17" key="1">
    <citation type="submission" date="2008-01" db="EMBL/GenBank/DDBJ databases">
        <title>Complete sequence of Thermoanaerobacter pseudethanolicus 39E.</title>
        <authorList>
            <person name="Copeland A."/>
            <person name="Lucas S."/>
            <person name="Lapidus A."/>
            <person name="Barry K."/>
            <person name="Glavina del Rio T."/>
            <person name="Dalin E."/>
            <person name="Tice H."/>
            <person name="Pitluck S."/>
            <person name="Bruce D."/>
            <person name="Goodwin L."/>
            <person name="Saunders E."/>
            <person name="Brettin T."/>
            <person name="Detter J.C."/>
            <person name="Han C."/>
            <person name="Schmutz J."/>
            <person name="Larimer F."/>
            <person name="Land M."/>
            <person name="Hauser L."/>
            <person name="Kyrpides N."/>
            <person name="Lykidis A."/>
            <person name="Hemme C."/>
            <person name="Fields M.W."/>
            <person name="He Z."/>
            <person name="Zhou J."/>
            <person name="Richardson P."/>
        </authorList>
    </citation>
    <scope>NUCLEOTIDE SEQUENCE [LARGE SCALE GENOMIC DNA]</scope>
    <source>
        <strain evidence="17">ATCC 33223 / DSM 2355 / 39E</strain>
    </source>
</reference>
<dbReference type="Gene3D" id="3.30.230.10">
    <property type="match status" value="1"/>
</dbReference>
<dbReference type="InterPro" id="IPR006203">
    <property type="entry name" value="GHMP_knse_ATP-bd_CS"/>
</dbReference>
<keyword evidence="9 13" id="KW-0418">Kinase</keyword>
<dbReference type="NCBIfam" id="NF002288">
    <property type="entry name" value="PRK01212.1-4"/>
    <property type="match status" value="1"/>
</dbReference>
<dbReference type="GO" id="GO:0005737">
    <property type="term" value="C:cytoplasm"/>
    <property type="evidence" value="ECO:0007669"/>
    <property type="project" value="UniProtKB-SubCell"/>
</dbReference>
<sequence>MESDMVKVKVPASSANLGPGFDSIGVALNLYTEISMGFIEEGLLIEVSGEDYKEIETTENNLVYKAAKKVFEKTETQYEGLKIEIKNGIPIGSGLGSSAAAIIGGMLAANELAGGILTHKEILDLAASMEGHADNVAPALNGGLNVTVFDGNTTYYVKKELEEELKFIAFTPKKLLKTEIARNILPQKIDFKDAVFNTGRSSLLTAALFSGRYDLLKIASQDMLHQKYRSKLIPEMYACFEKALEAGAYSVFLSGAGPTIMAICPEEKVKRVVYEVSKVYIDRGIDYRVYKLHCENNGAQVLKASLSI</sequence>
<dbReference type="AlphaFoldDB" id="B0KBD6"/>
<feature type="domain" description="GHMP kinase N-terminal" evidence="14">
    <location>
        <begin position="61"/>
        <end position="143"/>
    </location>
</feature>
<evidence type="ECO:0000259" key="14">
    <source>
        <dbReference type="Pfam" id="PF00288"/>
    </source>
</evidence>
<dbReference type="STRING" id="340099.Teth39_0142"/>
<comment type="similarity">
    <text evidence="2 13">Belongs to the GHMP kinase family. Homoserine kinase subfamily.</text>
</comment>
<dbReference type="Gene3D" id="3.30.70.890">
    <property type="entry name" value="GHMP kinase, C-terminal domain"/>
    <property type="match status" value="1"/>
</dbReference>
<dbReference type="InterPro" id="IPR006204">
    <property type="entry name" value="GHMP_kinase_N_dom"/>
</dbReference>
<keyword evidence="13" id="KW-0963">Cytoplasm</keyword>
<keyword evidence="7 13" id="KW-0791">Threonine biosynthesis</keyword>
<comment type="catalytic activity">
    <reaction evidence="11 13">
        <text>L-homoserine + ATP = O-phospho-L-homoserine + ADP + H(+)</text>
        <dbReference type="Rhea" id="RHEA:13985"/>
        <dbReference type="ChEBI" id="CHEBI:15378"/>
        <dbReference type="ChEBI" id="CHEBI:30616"/>
        <dbReference type="ChEBI" id="CHEBI:57476"/>
        <dbReference type="ChEBI" id="CHEBI:57590"/>
        <dbReference type="ChEBI" id="CHEBI:456216"/>
        <dbReference type="EC" id="2.7.1.39"/>
    </reaction>
</comment>
<dbReference type="PIRSF" id="PIRSF000676">
    <property type="entry name" value="Homoser_kin"/>
    <property type="match status" value="1"/>
</dbReference>
<dbReference type="KEGG" id="tpd:Teth39_0142"/>
<keyword evidence="8 13" id="KW-0547">Nucleotide-binding</keyword>
<dbReference type="GO" id="GO:0009088">
    <property type="term" value="P:threonine biosynthetic process"/>
    <property type="evidence" value="ECO:0007669"/>
    <property type="project" value="UniProtKB-UniRule"/>
</dbReference>
<dbReference type="SUPFAM" id="SSF55060">
    <property type="entry name" value="GHMP Kinase, C-terminal domain"/>
    <property type="match status" value="1"/>
</dbReference>
<dbReference type="RefSeq" id="WP_012268888.1">
    <property type="nucleotide sequence ID" value="NC_010321.1"/>
</dbReference>
<dbReference type="PRINTS" id="PR00958">
    <property type="entry name" value="HOMSERKINASE"/>
</dbReference>
<evidence type="ECO:0000256" key="12">
    <source>
        <dbReference type="ARBA" id="ARBA00049954"/>
    </source>
</evidence>
<dbReference type="PANTHER" id="PTHR20861:SF1">
    <property type="entry name" value="HOMOSERINE KINASE"/>
    <property type="match status" value="1"/>
</dbReference>
<evidence type="ECO:0000256" key="10">
    <source>
        <dbReference type="ARBA" id="ARBA00022840"/>
    </source>
</evidence>
<feature type="binding site" evidence="13">
    <location>
        <begin position="90"/>
        <end position="100"/>
    </location>
    <ligand>
        <name>ATP</name>
        <dbReference type="ChEBI" id="CHEBI:30616"/>
    </ligand>
</feature>
<dbReference type="Pfam" id="PF00288">
    <property type="entry name" value="GHMP_kinases_N"/>
    <property type="match status" value="1"/>
</dbReference>
<organism evidence="16 17">
    <name type="scientific">Thermoanaerobacter pseudethanolicus (strain ATCC 33223 / 39E)</name>
    <name type="common">Clostridium thermohydrosulfuricum</name>
    <dbReference type="NCBI Taxonomy" id="340099"/>
    <lineage>
        <taxon>Bacteria</taxon>
        <taxon>Bacillati</taxon>
        <taxon>Bacillota</taxon>
        <taxon>Clostridia</taxon>
        <taxon>Thermoanaerobacterales</taxon>
        <taxon>Thermoanaerobacteraceae</taxon>
        <taxon>Thermoanaerobacter</taxon>
    </lineage>
</organism>
<dbReference type="GO" id="GO:0004413">
    <property type="term" value="F:homoserine kinase activity"/>
    <property type="evidence" value="ECO:0007669"/>
    <property type="project" value="UniProtKB-UniRule"/>
</dbReference>
<dbReference type="InterPro" id="IPR000870">
    <property type="entry name" value="Homoserine_kinase"/>
</dbReference>
<keyword evidence="5 13" id="KW-0028">Amino-acid biosynthesis</keyword>
<evidence type="ECO:0000256" key="11">
    <source>
        <dbReference type="ARBA" id="ARBA00049375"/>
    </source>
</evidence>
<keyword evidence="6 13" id="KW-0808">Transferase</keyword>
<protein>
    <recommendedName>
        <fullName evidence="4 13">Homoserine kinase</fullName>
        <shortName evidence="13">HK</shortName>
        <shortName evidence="13">HSK</shortName>
        <ecNumber evidence="3 13">2.7.1.39</ecNumber>
    </recommendedName>
</protein>
<dbReference type="eggNOG" id="COG0083">
    <property type="taxonomic scope" value="Bacteria"/>
</dbReference>
<evidence type="ECO:0000259" key="15">
    <source>
        <dbReference type="Pfam" id="PF08544"/>
    </source>
</evidence>
<keyword evidence="10 13" id="KW-0067">ATP-binding</keyword>
<gene>
    <name evidence="13" type="primary">thrB</name>
    <name evidence="16" type="ordered locus">Teth39_0142</name>
</gene>